<evidence type="ECO:0000313" key="1">
    <source>
        <dbReference type="EMBL" id="SAL69087.1"/>
    </source>
</evidence>
<dbReference type="Proteomes" id="UP000055019">
    <property type="component" value="Unassembled WGS sequence"/>
</dbReference>
<proteinExistence type="predicted"/>
<protein>
    <submittedName>
        <fullName evidence="1">Phosphoglycerate mutase</fullName>
    </submittedName>
</protein>
<comment type="caution">
    <text evidence="1">The sequence shown here is derived from an EMBL/GenBank/DDBJ whole genome shotgun (WGS) entry which is preliminary data.</text>
</comment>
<dbReference type="AlphaFoldDB" id="A0A158JJM3"/>
<dbReference type="EMBL" id="FCOM02000016">
    <property type="protein sequence ID" value="SAL69087.1"/>
    <property type="molecule type" value="Genomic_DNA"/>
</dbReference>
<dbReference type="Pfam" id="PF00300">
    <property type="entry name" value="His_Phos_1"/>
    <property type="match status" value="1"/>
</dbReference>
<sequence>MKAGRFPVGDEAAARDESILLAPLRARHGTRVLTSPARVARQTAEWITDAFEIVPAFDDIDYGRWRGLSLREAGEREPEQVAAWLADPQAHPHGGESIEMLAARVAGGLAFIDRLNPCERCIVVTHALVVKVALAHALGMPLQSVYGMDFAPLSSTVLKRASPADAWSA</sequence>
<dbReference type="InterPro" id="IPR013078">
    <property type="entry name" value="His_Pase_superF_clade-1"/>
</dbReference>
<reference evidence="1" key="1">
    <citation type="submission" date="2016-01" db="EMBL/GenBank/DDBJ databases">
        <authorList>
            <person name="Peeters C."/>
        </authorList>
    </citation>
    <scope>NUCLEOTIDE SEQUENCE [LARGE SCALE GENOMIC DNA]</scope>
    <source>
        <strain evidence="1">LMG 29317</strain>
    </source>
</reference>
<accession>A0A158JJM3</accession>
<evidence type="ECO:0000313" key="2">
    <source>
        <dbReference type="Proteomes" id="UP000055019"/>
    </source>
</evidence>
<name>A0A158JJM3_9BURK</name>
<gene>
    <name evidence="1" type="ORF">AWB74_03958</name>
</gene>
<keyword evidence="2" id="KW-1185">Reference proteome</keyword>
<organism evidence="1 2">
    <name type="scientific">Caballeronia arvi</name>
    <dbReference type="NCBI Taxonomy" id="1777135"/>
    <lineage>
        <taxon>Bacteria</taxon>
        <taxon>Pseudomonadati</taxon>
        <taxon>Pseudomonadota</taxon>
        <taxon>Betaproteobacteria</taxon>
        <taxon>Burkholderiales</taxon>
        <taxon>Burkholderiaceae</taxon>
        <taxon>Caballeronia</taxon>
    </lineage>
</organism>
<dbReference type="InterPro" id="IPR029033">
    <property type="entry name" value="His_PPase_superfam"/>
</dbReference>
<dbReference type="Gene3D" id="3.40.50.1240">
    <property type="entry name" value="Phosphoglycerate mutase-like"/>
    <property type="match status" value="1"/>
</dbReference>
<dbReference type="SUPFAM" id="SSF53254">
    <property type="entry name" value="Phosphoglycerate mutase-like"/>
    <property type="match status" value="1"/>
</dbReference>